<gene>
    <name evidence="1" type="ORF">GMARGA_LOCUS33552</name>
</gene>
<name>A0ABN7WQ74_GIGMA</name>
<sequence length="107" mass="12339">MSENNLKHYFVVFLTIFQSVIKGFNGCHPLQHNITTNVGTNNVILYGSIFIITNTRTGSKRQITKDIVLLLRQNVFSRGIVSMTRVYEVEATRKSIFDVKEFWNLVN</sequence>
<accession>A0ABN7WQ74</accession>
<protein>
    <submittedName>
        <fullName evidence="1">26674_t:CDS:1</fullName>
    </submittedName>
</protein>
<evidence type="ECO:0000313" key="2">
    <source>
        <dbReference type="Proteomes" id="UP000789901"/>
    </source>
</evidence>
<keyword evidence="2" id="KW-1185">Reference proteome</keyword>
<evidence type="ECO:0000313" key="1">
    <source>
        <dbReference type="EMBL" id="CAG8837556.1"/>
    </source>
</evidence>
<organism evidence="1 2">
    <name type="scientific">Gigaspora margarita</name>
    <dbReference type="NCBI Taxonomy" id="4874"/>
    <lineage>
        <taxon>Eukaryota</taxon>
        <taxon>Fungi</taxon>
        <taxon>Fungi incertae sedis</taxon>
        <taxon>Mucoromycota</taxon>
        <taxon>Glomeromycotina</taxon>
        <taxon>Glomeromycetes</taxon>
        <taxon>Diversisporales</taxon>
        <taxon>Gigasporaceae</taxon>
        <taxon>Gigaspora</taxon>
    </lineage>
</organism>
<reference evidence="1 2" key="1">
    <citation type="submission" date="2021-06" db="EMBL/GenBank/DDBJ databases">
        <authorList>
            <person name="Kallberg Y."/>
            <person name="Tangrot J."/>
            <person name="Rosling A."/>
        </authorList>
    </citation>
    <scope>NUCLEOTIDE SEQUENCE [LARGE SCALE GENOMIC DNA]</scope>
    <source>
        <strain evidence="1 2">120-4 pot B 10/14</strain>
    </source>
</reference>
<dbReference type="Proteomes" id="UP000789901">
    <property type="component" value="Unassembled WGS sequence"/>
</dbReference>
<proteinExistence type="predicted"/>
<dbReference type="EMBL" id="CAJVQB010056137">
    <property type="protein sequence ID" value="CAG8837556.1"/>
    <property type="molecule type" value="Genomic_DNA"/>
</dbReference>
<comment type="caution">
    <text evidence="1">The sequence shown here is derived from an EMBL/GenBank/DDBJ whole genome shotgun (WGS) entry which is preliminary data.</text>
</comment>